<dbReference type="PANTHER" id="PTHR12329">
    <property type="entry name" value="BCL2-ASSOCIATED ATHANOGENE"/>
    <property type="match status" value="1"/>
</dbReference>
<dbReference type="InterPro" id="IPR003103">
    <property type="entry name" value="BAG_domain"/>
</dbReference>
<gene>
    <name evidence="3" type="ORF">ACMD2_00656</name>
</gene>
<dbReference type="Pfam" id="PF02179">
    <property type="entry name" value="BAG"/>
    <property type="match status" value="1"/>
</dbReference>
<comment type="caution">
    <text evidence="3">The sequence shown here is derived from an EMBL/GenBank/DDBJ whole genome shotgun (WGS) entry which is preliminary data.</text>
</comment>
<accession>A0A199VDB3</accession>
<dbReference type="GO" id="GO:0050821">
    <property type="term" value="P:protein stabilization"/>
    <property type="evidence" value="ECO:0007669"/>
    <property type="project" value="TreeGrafter"/>
</dbReference>
<dbReference type="Proteomes" id="UP000092600">
    <property type="component" value="Unassembled WGS sequence"/>
</dbReference>
<dbReference type="SUPFAM" id="SSF54236">
    <property type="entry name" value="Ubiquitin-like"/>
    <property type="match status" value="1"/>
</dbReference>
<dbReference type="SUPFAM" id="SSF63491">
    <property type="entry name" value="BAG domain"/>
    <property type="match status" value="1"/>
</dbReference>
<dbReference type="AlphaFoldDB" id="A0A199VDB3"/>
<organism evidence="3 4">
    <name type="scientific">Ananas comosus</name>
    <name type="common">Pineapple</name>
    <name type="synonym">Ananas ananas</name>
    <dbReference type="NCBI Taxonomy" id="4615"/>
    <lineage>
        <taxon>Eukaryota</taxon>
        <taxon>Viridiplantae</taxon>
        <taxon>Streptophyta</taxon>
        <taxon>Embryophyta</taxon>
        <taxon>Tracheophyta</taxon>
        <taxon>Spermatophyta</taxon>
        <taxon>Magnoliopsida</taxon>
        <taxon>Liliopsida</taxon>
        <taxon>Poales</taxon>
        <taxon>Bromeliaceae</taxon>
        <taxon>Bromelioideae</taxon>
        <taxon>Ananas</taxon>
    </lineage>
</organism>
<reference evidence="3 4" key="1">
    <citation type="journal article" date="2016" name="DNA Res.">
        <title>The draft genome of MD-2 pineapple using hybrid error correction of long reads.</title>
        <authorList>
            <person name="Redwan R.M."/>
            <person name="Saidin A."/>
            <person name="Kumar S.V."/>
        </authorList>
    </citation>
    <scope>NUCLEOTIDE SEQUENCE [LARGE SCALE GENOMIC DNA]</scope>
    <source>
        <strain evidence="4">cv. MD2</strain>
        <tissue evidence="3">Leaf</tissue>
    </source>
</reference>
<sequence length="246" mass="26286">MVGGRCGGGGGGVGGEAGGMLVQKRAECGGGGGGGGAGAAPPPVVTVRVAYGAARYEFSVSSVATFGELKKLLTAKSGLQPADQRLIHRGKERKNGEFLDVCGVKNRSKVVLLEDPTSAERRFLEMRKNARIQTVHRAISDVSLEVDKLADQVTTIEKSISSGNKVAEVQITTLIELLMRQAVKLDSLPTEGDNSSQKNLQAKRVQKCVEALDVLKILNARLKSVVVTTKWETFDAPTTTEWEFFD</sequence>
<dbReference type="InterPro" id="IPR000626">
    <property type="entry name" value="Ubiquitin-like_dom"/>
</dbReference>
<dbReference type="STRING" id="4615.A0A199VDB3"/>
<proteinExistence type="predicted"/>
<dbReference type="Gene3D" id="1.20.58.120">
    <property type="entry name" value="BAG domain"/>
    <property type="match status" value="1"/>
</dbReference>
<keyword evidence="1" id="KW-0143">Chaperone</keyword>
<dbReference type="PANTHER" id="PTHR12329:SF17">
    <property type="entry name" value="OS04G0619900 PROTEIN"/>
    <property type="match status" value="1"/>
</dbReference>
<dbReference type="GO" id="GO:0005737">
    <property type="term" value="C:cytoplasm"/>
    <property type="evidence" value="ECO:0007669"/>
    <property type="project" value="TreeGrafter"/>
</dbReference>
<dbReference type="InterPro" id="IPR036533">
    <property type="entry name" value="BAG_dom_sf"/>
</dbReference>
<evidence type="ECO:0000256" key="1">
    <source>
        <dbReference type="ARBA" id="ARBA00023186"/>
    </source>
</evidence>
<dbReference type="InterPro" id="IPR039773">
    <property type="entry name" value="BAG_chaperone_regulator"/>
</dbReference>
<dbReference type="Pfam" id="PF00240">
    <property type="entry name" value="ubiquitin"/>
    <property type="match status" value="1"/>
</dbReference>
<feature type="domain" description="Ubiquitin-like" evidence="2">
    <location>
        <begin position="45"/>
        <end position="119"/>
    </location>
</feature>
<protein>
    <submittedName>
        <fullName evidence="3">BAG family molecular chaperone regulator 3</fullName>
    </submittedName>
</protein>
<dbReference type="PROSITE" id="PS50053">
    <property type="entry name" value="UBIQUITIN_2"/>
    <property type="match status" value="1"/>
</dbReference>
<name>A0A199VDB3_ANACO</name>
<evidence type="ECO:0000259" key="2">
    <source>
        <dbReference type="PROSITE" id="PS50053"/>
    </source>
</evidence>
<dbReference type="EMBL" id="LSRQ01002222">
    <property type="protein sequence ID" value="OAY75008.1"/>
    <property type="molecule type" value="Genomic_DNA"/>
</dbReference>
<evidence type="ECO:0000313" key="4">
    <source>
        <dbReference type="Proteomes" id="UP000092600"/>
    </source>
</evidence>
<dbReference type="GO" id="GO:0000774">
    <property type="term" value="F:adenyl-nucleotide exchange factor activity"/>
    <property type="evidence" value="ECO:0007669"/>
    <property type="project" value="TreeGrafter"/>
</dbReference>
<dbReference type="InterPro" id="IPR029071">
    <property type="entry name" value="Ubiquitin-like_domsf"/>
</dbReference>
<dbReference type="GO" id="GO:0051087">
    <property type="term" value="F:protein-folding chaperone binding"/>
    <property type="evidence" value="ECO:0007669"/>
    <property type="project" value="InterPro"/>
</dbReference>
<dbReference type="Gene3D" id="3.10.20.90">
    <property type="entry name" value="Phosphatidylinositol 3-kinase Catalytic Subunit, Chain A, domain 1"/>
    <property type="match status" value="1"/>
</dbReference>
<evidence type="ECO:0000313" key="3">
    <source>
        <dbReference type="EMBL" id="OAY75008.1"/>
    </source>
</evidence>